<dbReference type="Proteomes" id="UP001437256">
    <property type="component" value="Unassembled WGS sequence"/>
</dbReference>
<evidence type="ECO:0000313" key="2">
    <source>
        <dbReference type="EMBL" id="KAL0057967.1"/>
    </source>
</evidence>
<dbReference type="Pfam" id="PF12937">
    <property type="entry name" value="F-box-like"/>
    <property type="match status" value="1"/>
</dbReference>
<protein>
    <recommendedName>
        <fullName evidence="1">F-box domain-containing protein</fullName>
    </recommendedName>
</protein>
<organism evidence="2 3">
    <name type="scientific">Marasmius tenuissimus</name>
    <dbReference type="NCBI Taxonomy" id="585030"/>
    <lineage>
        <taxon>Eukaryota</taxon>
        <taxon>Fungi</taxon>
        <taxon>Dikarya</taxon>
        <taxon>Basidiomycota</taxon>
        <taxon>Agaricomycotina</taxon>
        <taxon>Agaricomycetes</taxon>
        <taxon>Agaricomycetidae</taxon>
        <taxon>Agaricales</taxon>
        <taxon>Marasmiineae</taxon>
        <taxon>Marasmiaceae</taxon>
        <taxon>Marasmius</taxon>
    </lineage>
</organism>
<sequence>MEASDPSSNYTSQLPTEVLVEIFQFCPREDSTFDPSSTLWTLGQVCSRWRQVSTNTPIIWTSICMDMLWLYGISPQIPATSVLSTILERSRDHLLEIQLVFHPELREAQRLFDLLCAESGRWASFKFSLPGNSDTAFNASAVANLSLRPNLSFSFAALREVDVKQLSELPGGLELLVALAQSPFLRKLRMIDVKYVEKLFDQIPWSQLTHLEVNAYDDERFRGWLRHTGYPRGFCADVVAKSPNLEVFRTWKWSWTRCLPIGPRERGADYLSYIVELDLYGWAPGPTRPDDMDISSLHLPSLRHLTLRELCGNPFNDLNSIIKMVERSSCRLLSVSVFGATFLDVTVKRFLSISRGSLRKVVLRGRIIGSTLLECFFSHSLQTDENNPAFPYLEELDADRLMLVDLEPYDRVLGLEMPFSMARFHRQLSIHVMATKNSVAFLTTPVPNETELLQELGMVLVAGWHPGAYTPLEATIENLNVVDCMLTYLEKYHGSKQSVVQHATNRLGTLRCYLRAVGDTWSEVPGQEKFRLVERARLLFDPLGEIDWRS</sequence>
<reference evidence="2 3" key="1">
    <citation type="submission" date="2024-05" db="EMBL/GenBank/DDBJ databases">
        <title>A draft genome resource for the thread blight pathogen Marasmius tenuissimus strain MS-2.</title>
        <authorList>
            <person name="Yulfo-Soto G.E."/>
            <person name="Baruah I.K."/>
            <person name="Amoako-Attah I."/>
            <person name="Bukari Y."/>
            <person name="Meinhardt L.W."/>
            <person name="Bailey B.A."/>
            <person name="Cohen S.P."/>
        </authorList>
    </citation>
    <scope>NUCLEOTIDE SEQUENCE [LARGE SCALE GENOMIC DNA]</scope>
    <source>
        <strain evidence="2 3">MS-2</strain>
    </source>
</reference>
<name>A0ABR2Z9Q4_9AGAR</name>
<keyword evidence="3" id="KW-1185">Reference proteome</keyword>
<feature type="domain" description="F-box" evidence="1">
    <location>
        <begin position="8"/>
        <end position="63"/>
    </location>
</feature>
<dbReference type="InterPro" id="IPR001810">
    <property type="entry name" value="F-box_dom"/>
</dbReference>
<dbReference type="SUPFAM" id="SSF81383">
    <property type="entry name" value="F-box domain"/>
    <property type="match status" value="1"/>
</dbReference>
<dbReference type="Gene3D" id="1.20.1280.50">
    <property type="match status" value="1"/>
</dbReference>
<dbReference type="InterPro" id="IPR036047">
    <property type="entry name" value="F-box-like_dom_sf"/>
</dbReference>
<evidence type="ECO:0000313" key="3">
    <source>
        <dbReference type="Proteomes" id="UP001437256"/>
    </source>
</evidence>
<gene>
    <name evidence="2" type="ORF">AAF712_015376</name>
</gene>
<dbReference type="EMBL" id="JBBXMP010000396">
    <property type="protein sequence ID" value="KAL0057967.1"/>
    <property type="molecule type" value="Genomic_DNA"/>
</dbReference>
<evidence type="ECO:0000259" key="1">
    <source>
        <dbReference type="PROSITE" id="PS50181"/>
    </source>
</evidence>
<proteinExistence type="predicted"/>
<dbReference type="PROSITE" id="PS50181">
    <property type="entry name" value="FBOX"/>
    <property type="match status" value="1"/>
</dbReference>
<accession>A0ABR2Z9Q4</accession>
<comment type="caution">
    <text evidence="2">The sequence shown here is derived from an EMBL/GenBank/DDBJ whole genome shotgun (WGS) entry which is preliminary data.</text>
</comment>